<accession>A0ACA9MWV7</accession>
<sequence length="184" mass="21773">MRNIQSHVSKELLTTGFFTESKYSGYQRIDDMATIVANPTEDDLYRGQFNVVYMKQLCDWHNRQRTPSDTCTKSHTGGGNPNSLKITKYFLITLHVNYRPANTNSVAARSKQVSIILWMHEKYITHKHQETVQEIFAKFLFNFKYVNEEEFLDIKQEYYRLQEEANDRTTWPQGGIFQIYKRLP</sequence>
<proteinExistence type="predicted"/>
<evidence type="ECO:0000313" key="1">
    <source>
        <dbReference type="EMBL" id="CAG8617214.1"/>
    </source>
</evidence>
<dbReference type="EMBL" id="CAJVQC010010490">
    <property type="protein sequence ID" value="CAG8617214.1"/>
    <property type="molecule type" value="Genomic_DNA"/>
</dbReference>
<evidence type="ECO:0000313" key="2">
    <source>
        <dbReference type="Proteomes" id="UP000789920"/>
    </source>
</evidence>
<protein>
    <submittedName>
        <fullName evidence="1">24982_t:CDS:1</fullName>
    </submittedName>
</protein>
<dbReference type="Proteomes" id="UP000789920">
    <property type="component" value="Unassembled WGS sequence"/>
</dbReference>
<name>A0ACA9MWV7_9GLOM</name>
<reference evidence="1" key="1">
    <citation type="submission" date="2021-06" db="EMBL/GenBank/DDBJ databases">
        <authorList>
            <person name="Kallberg Y."/>
            <person name="Tangrot J."/>
            <person name="Rosling A."/>
        </authorList>
    </citation>
    <scope>NUCLEOTIDE SEQUENCE</scope>
    <source>
        <strain evidence="1">MA461A</strain>
    </source>
</reference>
<organism evidence="1 2">
    <name type="scientific">Racocetra persica</name>
    <dbReference type="NCBI Taxonomy" id="160502"/>
    <lineage>
        <taxon>Eukaryota</taxon>
        <taxon>Fungi</taxon>
        <taxon>Fungi incertae sedis</taxon>
        <taxon>Mucoromycota</taxon>
        <taxon>Glomeromycotina</taxon>
        <taxon>Glomeromycetes</taxon>
        <taxon>Diversisporales</taxon>
        <taxon>Gigasporaceae</taxon>
        <taxon>Racocetra</taxon>
    </lineage>
</organism>
<keyword evidence="2" id="KW-1185">Reference proteome</keyword>
<feature type="non-terminal residue" evidence="1">
    <location>
        <position position="184"/>
    </location>
</feature>
<gene>
    <name evidence="1" type="ORF">RPERSI_LOCUS6559</name>
</gene>
<comment type="caution">
    <text evidence="1">The sequence shown here is derived from an EMBL/GenBank/DDBJ whole genome shotgun (WGS) entry which is preliminary data.</text>
</comment>